<dbReference type="PANTHER" id="PTHR23257">
    <property type="entry name" value="SERINE-THREONINE PROTEIN KINASE"/>
    <property type="match status" value="1"/>
</dbReference>
<dbReference type="InterPro" id="IPR050167">
    <property type="entry name" value="Ser_Thr_protein_kinase"/>
</dbReference>
<reference evidence="2" key="1">
    <citation type="submission" date="2021-01" db="EMBL/GenBank/DDBJ databases">
        <authorList>
            <consortium name="Genoscope - CEA"/>
            <person name="William W."/>
        </authorList>
    </citation>
    <scope>NUCLEOTIDE SEQUENCE</scope>
</reference>
<dbReference type="CDD" id="cd00180">
    <property type="entry name" value="PKc"/>
    <property type="match status" value="1"/>
</dbReference>
<keyword evidence="3" id="KW-1185">Reference proteome</keyword>
<feature type="domain" description="Protein kinase" evidence="1">
    <location>
        <begin position="316"/>
        <end position="615"/>
    </location>
</feature>
<dbReference type="AlphaFoldDB" id="A0A8S1N6Q6"/>
<dbReference type="GO" id="GO:0004672">
    <property type="term" value="F:protein kinase activity"/>
    <property type="evidence" value="ECO:0007669"/>
    <property type="project" value="InterPro"/>
</dbReference>
<dbReference type="GO" id="GO:0005737">
    <property type="term" value="C:cytoplasm"/>
    <property type="evidence" value="ECO:0007669"/>
    <property type="project" value="TreeGrafter"/>
</dbReference>
<dbReference type="PROSITE" id="PS50011">
    <property type="entry name" value="PROTEIN_KINASE_DOM"/>
    <property type="match status" value="1"/>
</dbReference>
<dbReference type="GO" id="GO:0007165">
    <property type="term" value="P:signal transduction"/>
    <property type="evidence" value="ECO:0007669"/>
    <property type="project" value="TreeGrafter"/>
</dbReference>
<dbReference type="GO" id="GO:0005524">
    <property type="term" value="F:ATP binding"/>
    <property type="evidence" value="ECO:0007669"/>
    <property type="project" value="InterPro"/>
</dbReference>
<organism evidence="2 3">
    <name type="scientific">Paramecium primaurelia</name>
    <dbReference type="NCBI Taxonomy" id="5886"/>
    <lineage>
        <taxon>Eukaryota</taxon>
        <taxon>Sar</taxon>
        <taxon>Alveolata</taxon>
        <taxon>Ciliophora</taxon>
        <taxon>Intramacronucleata</taxon>
        <taxon>Oligohymenophorea</taxon>
        <taxon>Peniculida</taxon>
        <taxon>Parameciidae</taxon>
        <taxon>Paramecium</taxon>
    </lineage>
</organism>
<name>A0A8S1N6Q6_PARPR</name>
<dbReference type="OMA" id="MGLRYCH"/>
<dbReference type="Proteomes" id="UP000688137">
    <property type="component" value="Unassembled WGS sequence"/>
</dbReference>
<gene>
    <name evidence="2" type="ORF">PPRIM_AZ9-3.1.T0790069</name>
</gene>
<sequence>MHVVRNYLQRLRTKQLQQNQKATINISACQFSKEQQQIISNSIKMQIEKQKRLFELLEIQEQINEEEKIIFTYAEQLSKIKDLVNYLKMKYQSVVHYIEVEEFIYLITFPLEVHSSLCILQFEILLNFKEVQTNFRALLFDQNGRILVNEKNIRIQLCRYMLRLNSNLRVGSFFVHPLDGYIGLKLQCYNGKENQIYKTDQDFQEFTQYLDSLVQTAIYSLRYHFLRILILINRINVMEIDIYDKYQENENKNWRKFPPDIITLLKRINDTIETNLNEPFTKEQYQQYGPIIQKQILSDNKIINQIKVNSPNDLHLDVAHEINSGGFSTIYGKDISFTIEKNNQQNNLKRHFAIKADKNPESLKIKREIQILQILTNDKYQIKKKNQKEGQEYFKFTGTCPYIAQYYYIPERDDILLMERYFYSSLDSFHKKMEDCLSLSSKIFIAHSIAMGLRYCHQYDIIHMDIKPANILISKSLIAKITDFGEAIHNYGKQQFQSVGKTLPYCAPEMQRNPSDKSEFTSAYDIFSFGFLLFELLFDRQPIDFRRQNIRLLEEKYLRSSYTVRYNEKYEKKLGPQKLMKYLGRLCLLCLQPDPKLRPHIDKIVLILKDSLSYLDRMY</sequence>
<dbReference type="PROSITE" id="PS00108">
    <property type="entry name" value="PROTEIN_KINASE_ST"/>
    <property type="match status" value="1"/>
</dbReference>
<comment type="caution">
    <text evidence="2">The sequence shown here is derived from an EMBL/GenBank/DDBJ whole genome shotgun (WGS) entry which is preliminary data.</text>
</comment>
<dbReference type="Pfam" id="PF00069">
    <property type="entry name" value="Pkinase"/>
    <property type="match status" value="1"/>
</dbReference>
<accession>A0A8S1N6Q6</accession>
<evidence type="ECO:0000313" key="3">
    <source>
        <dbReference type="Proteomes" id="UP000688137"/>
    </source>
</evidence>
<dbReference type="EMBL" id="CAJJDM010000082">
    <property type="protein sequence ID" value="CAD8087702.1"/>
    <property type="molecule type" value="Genomic_DNA"/>
</dbReference>
<dbReference type="InterPro" id="IPR008271">
    <property type="entry name" value="Ser/Thr_kinase_AS"/>
</dbReference>
<evidence type="ECO:0000259" key="1">
    <source>
        <dbReference type="PROSITE" id="PS50011"/>
    </source>
</evidence>
<proteinExistence type="predicted"/>
<dbReference type="InterPro" id="IPR000719">
    <property type="entry name" value="Prot_kinase_dom"/>
</dbReference>
<protein>
    <recommendedName>
        <fullName evidence="1">Protein kinase domain-containing protein</fullName>
    </recommendedName>
</protein>
<evidence type="ECO:0000313" key="2">
    <source>
        <dbReference type="EMBL" id="CAD8087702.1"/>
    </source>
</evidence>
<dbReference type="SMART" id="SM00220">
    <property type="entry name" value="S_TKc"/>
    <property type="match status" value="1"/>
</dbReference>